<organism evidence="1 2">
    <name type="scientific">Bradyrhizobium elkanii</name>
    <dbReference type="NCBI Taxonomy" id="29448"/>
    <lineage>
        <taxon>Bacteria</taxon>
        <taxon>Pseudomonadati</taxon>
        <taxon>Pseudomonadota</taxon>
        <taxon>Alphaproteobacteria</taxon>
        <taxon>Hyphomicrobiales</taxon>
        <taxon>Nitrobacteraceae</taxon>
        <taxon>Bradyrhizobium</taxon>
    </lineage>
</organism>
<evidence type="ECO:0000313" key="2">
    <source>
        <dbReference type="Proteomes" id="UP001565471"/>
    </source>
</evidence>
<name>A0ABV4F005_BRAEL</name>
<sequence>MRVISEADFAERLRVVLRAHRVEDVGCVTGPGRSGAIASVYTSHILGIPFIPYGQLCPEKFRLLIIDTARESGRTLRKAARWYRNANPIVIAVYEEPPRVAFWYEAPKPQRYRHERSCSSHEAFEVLHPAAPAPTPMLQG</sequence>
<gene>
    <name evidence="1" type="ORF">ABIF29_003547</name>
</gene>
<comment type="caution">
    <text evidence="1">The sequence shown here is derived from an EMBL/GenBank/DDBJ whole genome shotgun (WGS) entry which is preliminary data.</text>
</comment>
<reference evidence="1 2" key="1">
    <citation type="submission" date="2024-07" db="EMBL/GenBank/DDBJ databases">
        <title>Genomic Encyclopedia of Type Strains, Phase V (KMG-V): Genome sequencing to study the core and pangenomes of soil and plant-associated prokaryotes.</title>
        <authorList>
            <person name="Whitman W."/>
        </authorList>
    </citation>
    <scope>NUCLEOTIDE SEQUENCE [LARGE SCALE GENOMIC DNA]</scope>
    <source>
        <strain evidence="1 2">USDA 415</strain>
    </source>
</reference>
<protein>
    <submittedName>
        <fullName evidence="1">Uncharacterized protein</fullName>
    </submittedName>
</protein>
<proteinExistence type="predicted"/>
<keyword evidence="2" id="KW-1185">Reference proteome</keyword>
<dbReference type="Proteomes" id="UP001565471">
    <property type="component" value="Unassembled WGS sequence"/>
</dbReference>
<evidence type="ECO:0000313" key="1">
    <source>
        <dbReference type="EMBL" id="MEY9316748.1"/>
    </source>
</evidence>
<dbReference type="SUPFAM" id="SSF53271">
    <property type="entry name" value="PRTase-like"/>
    <property type="match status" value="1"/>
</dbReference>
<dbReference type="InterPro" id="IPR029057">
    <property type="entry name" value="PRTase-like"/>
</dbReference>
<accession>A0ABV4F005</accession>
<dbReference type="EMBL" id="JBGBZA010000002">
    <property type="protein sequence ID" value="MEY9316748.1"/>
    <property type="molecule type" value="Genomic_DNA"/>
</dbReference>